<accession>A0AA36DSP0</accession>
<dbReference type="Proteomes" id="UP001176961">
    <property type="component" value="Unassembled WGS sequence"/>
</dbReference>
<protein>
    <submittedName>
        <fullName evidence="2">Uncharacterized protein</fullName>
    </submittedName>
</protein>
<name>A0AA36DSP0_CYLNA</name>
<gene>
    <name evidence="2" type="ORF">CYNAS_LOCUS5007</name>
</gene>
<reference evidence="2" key="1">
    <citation type="submission" date="2023-07" db="EMBL/GenBank/DDBJ databases">
        <authorList>
            <consortium name="CYATHOMIX"/>
        </authorList>
    </citation>
    <scope>NUCLEOTIDE SEQUENCE</scope>
    <source>
        <strain evidence="2">N/A</strain>
    </source>
</reference>
<dbReference type="AlphaFoldDB" id="A0AA36DSP0"/>
<organism evidence="2 3">
    <name type="scientific">Cylicocyclus nassatus</name>
    <name type="common">Nematode worm</name>
    <dbReference type="NCBI Taxonomy" id="53992"/>
    <lineage>
        <taxon>Eukaryota</taxon>
        <taxon>Metazoa</taxon>
        <taxon>Ecdysozoa</taxon>
        <taxon>Nematoda</taxon>
        <taxon>Chromadorea</taxon>
        <taxon>Rhabditida</taxon>
        <taxon>Rhabditina</taxon>
        <taxon>Rhabditomorpha</taxon>
        <taxon>Strongyloidea</taxon>
        <taxon>Strongylidae</taxon>
        <taxon>Cylicocyclus</taxon>
    </lineage>
</organism>
<keyword evidence="3" id="KW-1185">Reference proteome</keyword>
<feature type="compositionally biased region" description="Basic and acidic residues" evidence="1">
    <location>
        <begin position="304"/>
        <end position="320"/>
    </location>
</feature>
<evidence type="ECO:0000313" key="3">
    <source>
        <dbReference type="Proteomes" id="UP001176961"/>
    </source>
</evidence>
<proteinExistence type="predicted"/>
<dbReference type="EMBL" id="CATQJL010000112">
    <property type="protein sequence ID" value="CAJ0593024.1"/>
    <property type="molecule type" value="Genomic_DNA"/>
</dbReference>
<sequence length="320" mass="35440">MRLPLLAFLPLIAAESFVYLHPVNPNLHPRDMYPIQRSLRGFNKVRDLPQSGIVYLHRIKPLSNEFKGTAVARADNTFVSQAAPAPLRELGAELKSGDATISLPSTESFTTKQSPPLLVPASTIGAETVGDSASVERVPTTESQEATTQAITTTSEEMIEMLPTMPPIQRTTTEETEMPTQRPEKNMLKIAISKKKNIEPKEYDLSRQAEVDLERLIAELKEQEAVDLIEEHPAAATIDLPRAVISGRRTRPGNNNARLVPLSGTARLHVGEFHRKRSDAKLVQLKKRKSFGRVGATATAQRGPDFDPWERERMGQGRTA</sequence>
<evidence type="ECO:0000256" key="1">
    <source>
        <dbReference type="SAM" id="MobiDB-lite"/>
    </source>
</evidence>
<feature type="region of interest" description="Disordered" evidence="1">
    <location>
        <begin position="293"/>
        <end position="320"/>
    </location>
</feature>
<comment type="caution">
    <text evidence="2">The sequence shown here is derived from an EMBL/GenBank/DDBJ whole genome shotgun (WGS) entry which is preliminary data.</text>
</comment>
<evidence type="ECO:0000313" key="2">
    <source>
        <dbReference type="EMBL" id="CAJ0593024.1"/>
    </source>
</evidence>